<feature type="region of interest" description="Disordered" evidence="1">
    <location>
        <begin position="91"/>
        <end position="150"/>
    </location>
</feature>
<gene>
    <name evidence="2" type="ORF">KFL_004030030</name>
</gene>
<sequence>MSRVRALDEHAFAAEISKELGCDLYTKFIIDQAITGRVFLAEGEKGDDLIEDFKDLDSGLAVKRGHKTILQELRDSWLSSQAAGREVFAQAGETRDGGSEAAVGLQRGVQDGKPLRESMEGKFSQQVNDSGGGNSAQGRSQRGSAPTSPMTASKLFETLWHSKKYTTLVGKNGVRRLQSFHARVVSRVAADLGLSDYMPNEAKAKEIPSEAELTRLRNINLKKNPQDLEWRDKIFDSILEDDERGCEVTGLDGSVYKWPRASFNSTFTSIIDDLKKKLVNADRYRRSQAAKIKKYHDNKQKKVAQWLSHERLPCTYAF</sequence>
<dbReference type="AlphaFoldDB" id="A0A1Y1IC26"/>
<keyword evidence="3" id="KW-1185">Reference proteome</keyword>
<evidence type="ECO:0000313" key="2">
    <source>
        <dbReference type="EMBL" id="GAQ88133.1"/>
    </source>
</evidence>
<dbReference type="EMBL" id="DF237352">
    <property type="protein sequence ID" value="GAQ88133.1"/>
    <property type="molecule type" value="Genomic_DNA"/>
</dbReference>
<proteinExistence type="predicted"/>
<name>A0A1Y1IC26_KLENI</name>
<reference evidence="2 3" key="1">
    <citation type="journal article" date="2014" name="Nat. Commun.">
        <title>Klebsormidium flaccidum genome reveals primary factors for plant terrestrial adaptation.</title>
        <authorList>
            <person name="Hori K."/>
            <person name="Maruyama F."/>
            <person name="Fujisawa T."/>
            <person name="Togashi T."/>
            <person name="Yamamoto N."/>
            <person name="Seo M."/>
            <person name="Sato S."/>
            <person name="Yamada T."/>
            <person name="Mori H."/>
            <person name="Tajima N."/>
            <person name="Moriyama T."/>
            <person name="Ikeuchi M."/>
            <person name="Watanabe M."/>
            <person name="Wada H."/>
            <person name="Kobayashi K."/>
            <person name="Saito M."/>
            <person name="Masuda T."/>
            <person name="Sasaki-Sekimoto Y."/>
            <person name="Mashiguchi K."/>
            <person name="Awai K."/>
            <person name="Shimojima M."/>
            <person name="Masuda S."/>
            <person name="Iwai M."/>
            <person name="Nobusawa T."/>
            <person name="Narise T."/>
            <person name="Kondo S."/>
            <person name="Saito H."/>
            <person name="Sato R."/>
            <person name="Murakawa M."/>
            <person name="Ihara Y."/>
            <person name="Oshima-Yamada Y."/>
            <person name="Ohtaka K."/>
            <person name="Satoh M."/>
            <person name="Sonobe K."/>
            <person name="Ishii M."/>
            <person name="Ohtani R."/>
            <person name="Kanamori-Sato M."/>
            <person name="Honoki R."/>
            <person name="Miyazaki D."/>
            <person name="Mochizuki H."/>
            <person name="Umetsu J."/>
            <person name="Higashi K."/>
            <person name="Shibata D."/>
            <person name="Kamiya Y."/>
            <person name="Sato N."/>
            <person name="Nakamura Y."/>
            <person name="Tabata S."/>
            <person name="Ida S."/>
            <person name="Kurokawa K."/>
            <person name="Ohta H."/>
        </authorList>
    </citation>
    <scope>NUCLEOTIDE SEQUENCE [LARGE SCALE GENOMIC DNA]</scope>
    <source>
        <strain evidence="2 3">NIES-2285</strain>
    </source>
</reference>
<feature type="compositionally biased region" description="Polar residues" evidence="1">
    <location>
        <begin position="136"/>
        <end position="150"/>
    </location>
</feature>
<accession>A0A1Y1IC26</accession>
<dbReference type="Proteomes" id="UP000054558">
    <property type="component" value="Unassembled WGS sequence"/>
</dbReference>
<organism evidence="2 3">
    <name type="scientific">Klebsormidium nitens</name>
    <name type="common">Green alga</name>
    <name type="synonym">Ulothrix nitens</name>
    <dbReference type="NCBI Taxonomy" id="105231"/>
    <lineage>
        <taxon>Eukaryota</taxon>
        <taxon>Viridiplantae</taxon>
        <taxon>Streptophyta</taxon>
        <taxon>Klebsormidiophyceae</taxon>
        <taxon>Klebsormidiales</taxon>
        <taxon>Klebsormidiaceae</taxon>
        <taxon>Klebsormidium</taxon>
    </lineage>
</organism>
<protein>
    <submittedName>
        <fullName evidence="2">Uncharacterized protein</fullName>
    </submittedName>
</protein>
<evidence type="ECO:0000313" key="3">
    <source>
        <dbReference type="Proteomes" id="UP000054558"/>
    </source>
</evidence>
<evidence type="ECO:0000256" key="1">
    <source>
        <dbReference type="SAM" id="MobiDB-lite"/>
    </source>
</evidence>